<protein>
    <submittedName>
        <fullName evidence="2">Glutathione S-transferase N-terminal domain-containing protein</fullName>
    </submittedName>
</protein>
<feature type="domain" description="GST N-terminal" evidence="1">
    <location>
        <begin position="41"/>
        <end position="123"/>
    </location>
</feature>
<dbReference type="Pfam" id="PF13417">
    <property type="entry name" value="GST_N_3"/>
    <property type="match status" value="1"/>
</dbReference>
<dbReference type="InterPro" id="IPR036249">
    <property type="entry name" value="Thioredoxin-like_sf"/>
</dbReference>
<evidence type="ECO:0000313" key="2">
    <source>
        <dbReference type="EMBL" id="MBS7661135.1"/>
    </source>
</evidence>
<organism evidence="2 3">
    <name type="scientific">Pseudomonas lalucatii</name>
    <dbReference type="NCBI Taxonomy" id="1424203"/>
    <lineage>
        <taxon>Bacteria</taxon>
        <taxon>Pseudomonadati</taxon>
        <taxon>Pseudomonadota</taxon>
        <taxon>Gammaproteobacteria</taxon>
        <taxon>Pseudomonadales</taxon>
        <taxon>Pseudomonadaceae</taxon>
        <taxon>Pseudomonas</taxon>
    </lineage>
</organism>
<accession>A0ABS5PXC9</accession>
<reference evidence="2 3" key="1">
    <citation type="journal article" date="2021" name="Syst. Appl. Microbiol.">
        <title>Pseudomonas lalucatii sp. nov. isolated from Vallgornera, a karstic cave in Mallorca, Western Mediterranean.</title>
        <authorList>
            <person name="Busquets A."/>
            <person name="Mulet M."/>
            <person name="Gomila M."/>
            <person name="Garcia-Valdes E."/>
        </authorList>
    </citation>
    <scope>NUCLEOTIDE SEQUENCE [LARGE SCALE GENOMIC DNA]</scope>
    <source>
        <strain evidence="2 3">R1b54</strain>
    </source>
</reference>
<dbReference type="PROSITE" id="PS00195">
    <property type="entry name" value="GLUTAREDOXIN_1"/>
    <property type="match status" value="1"/>
</dbReference>
<name>A0ABS5PXC9_9PSED</name>
<dbReference type="InterPro" id="IPR011767">
    <property type="entry name" value="GLR_AS"/>
</dbReference>
<evidence type="ECO:0000313" key="3">
    <source>
        <dbReference type="Proteomes" id="UP001196601"/>
    </source>
</evidence>
<dbReference type="PROSITE" id="PS50404">
    <property type="entry name" value="GST_NTER"/>
    <property type="match status" value="1"/>
</dbReference>
<evidence type="ECO:0000259" key="1">
    <source>
        <dbReference type="PROSITE" id="PS50404"/>
    </source>
</evidence>
<comment type="caution">
    <text evidence="2">The sequence shown here is derived from an EMBL/GenBank/DDBJ whole genome shotgun (WGS) entry which is preliminary data.</text>
</comment>
<gene>
    <name evidence="2" type="ORF">I0D00_04125</name>
</gene>
<sequence length="123" mass="13771">MVIKALRIGLGQLIVFLDLISRPRKLKRAPAAQAAVEQAAAGLALYQFHACPFCVKTRRTLHKLNVPVSLRDAKHDAQHRQALLEQGGKIKVPCLRIEENGQSTWLYESKAIIAYLQQRFADA</sequence>
<dbReference type="SUPFAM" id="SSF52833">
    <property type="entry name" value="Thioredoxin-like"/>
    <property type="match status" value="1"/>
</dbReference>
<dbReference type="InterPro" id="IPR004045">
    <property type="entry name" value="Glutathione_S-Trfase_N"/>
</dbReference>
<dbReference type="Proteomes" id="UP001196601">
    <property type="component" value="Unassembled WGS sequence"/>
</dbReference>
<dbReference type="Gene3D" id="3.40.30.10">
    <property type="entry name" value="Glutaredoxin"/>
    <property type="match status" value="1"/>
</dbReference>
<dbReference type="RefSeq" id="WP_213638475.1">
    <property type="nucleotide sequence ID" value="NZ_JADPMV010000001.1"/>
</dbReference>
<proteinExistence type="predicted"/>
<dbReference type="PROSITE" id="PS51354">
    <property type="entry name" value="GLUTAREDOXIN_2"/>
    <property type="match status" value="1"/>
</dbReference>
<keyword evidence="3" id="KW-1185">Reference proteome</keyword>
<dbReference type="EMBL" id="JADPMV010000001">
    <property type="protein sequence ID" value="MBS7661135.1"/>
    <property type="molecule type" value="Genomic_DNA"/>
</dbReference>